<feature type="transmembrane region" description="Helical" evidence="1">
    <location>
        <begin position="127"/>
        <end position="144"/>
    </location>
</feature>
<feature type="transmembrane region" description="Helical" evidence="1">
    <location>
        <begin position="343"/>
        <end position="365"/>
    </location>
</feature>
<keyword evidence="3" id="KW-1185">Reference proteome</keyword>
<dbReference type="EMBL" id="LT906462">
    <property type="protein sequence ID" value="SNV81213.1"/>
    <property type="molecule type" value="Genomic_DNA"/>
</dbReference>
<dbReference type="RefSeq" id="WP_095089901.1">
    <property type="nucleotide sequence ID" value="NZ_BMDM01000010.1"/>
</dbReference>
<dbReference type="AlphaFoldDB" id="A0A240AEA4"/>
<feature type="transmembrane region" description="Helical" evidence="1">
    <location>
        <begin position="248"/>
        <end position="268"/>
    </location>
</feature>
<accession>A0A240AEA4</accession>
<feature type="transmembrane region" description="Helical" evidence="1">
    <location>
        <begin position="12"/>
        <end position="31"/>
    </location>
</feature>
<organism evidence="2 3">
    <name type="scientific">Mammaliicoccus stepanovicii</name>
    <dbReference type="NCBI Taxonomy" id="643214"/>
    <lineage>
        <taxon>Bacteria</taxon>
        <taxon>Bacillati</taxon>
        <taxon>Bacillota</taxon>
        <taxon>Bacilli</taxon>
        <taxon>Bacillales</taxon>
        <taxon>Staphylococcaceae</taxon>
        <taxon>Mammaliicoccus</taxon>
    </lineage>
</organism>
<protein>
    <submittedName>
        <fullName evidence="2">Membrane spanning protein</fullName>
    </submittedName>
</protein>
<dbReference type="KEGG" id="sste:SAMEA4384403_2421"/>
<gene>
    <name evidence="2" type="ORF">SAMEA4384403_02421</name>
</gene>
<keyword evidence="1" id="KW-0812">Transmembrane</keyword>
<feature type="transmembrane region" description="Helical" evidence="1">
    <location>
        <begin position="151"/>
        <end position="170"/>
    </location>
</feature>
<evidence type="ECO:0000256" key="1">
    <source>
        <dbReference type="SAM" id="Phobius"/>
    </source>
</evidence>
<dbReference type="PANTHER" id="PTHR41771:SF1">
    <property type="entry name" value="MEMBRANE PROTEIN"/>
    <property type="match status" value="1"/>
</dbReference>
<evidence type="ECO:0000313" key="3">
    <source>
        <dbReference type="Proteomes" id="UP000242084"/>
    </source>
</evidence>
<keyword evidence="1" id="KW-1133">Transmembrane helix</keyword>
<sequence length="372" mass="41744">MKQLLQSKLKRPFTMMMITFCIIFIGALIFTQHNVAFYKTPIGEITQISNQKSTQTIDQNKNKDTKHTEKLTIEILNGKYKGDKLNVPHKYTDSLTYAEKYKPNQKLLLSYNGDENSAIVKGLKRDTSVVFLTGLFLFILLIVGKKSGFNSIISLIINVTMLFIMINTFTKYNNQHFFILMAITVIFSTIISLLLVTGFKQKTIVAIISTLLGTFLSIGISQLVLMLTNSNGIKYETMSFLTIQPTQIFLASVLIGSLGAVMDVAITLTSSLYEIKAQHPEISLRRLRQSGVNIGKDIMGTMTNILFFAYLSGSIPMVILYFKNSNTVTYTLSMNWSLEIARALMGGIGIVITIPITIFVAMIFLKREEANR</sequence>
<dbReference type="Proteomes" id="UP000242084">
    <property type="component" value="Chromosome 1"/>
</dbReference>
<evidence type="ECO:0000313" key="2">
    <source>
        <dbReference type="EMBL" id="SNV81213.1"/>
    </source>
</evidence>
<keyword evidence="1" id="KW-0472">Membrane</keyword>
<dbReference type="InterPro" id="IPR012507">
    <property type="entry name" value="YibE_F"/>
</dbReference>
<feature type="transmembrane region" description="Helical" evidence="1">
    <location>
        <begin position="305"/>
        <end position="323"/>
    </location>
</feature>
<dbReference type="PANTHER" id="PTHR41771">
    <property type="entry name" value="MEMBRANE PROTEIN-RELATED"/>
    <property type="match status" value="1"/>
</dbReference>
<proteinExistence type="predicted"/>
<dbReference type="OrthoDB" id="5753718at2"/>
<name>A0A240AEA4_9STAP</name>
<feature type="transmembrane region" description="Helical" evidence="1">
    <location>
        <begin position="176"/>
        <end position="196"/>
    </location>
</feature>
<reference evidence="2 3" key="1">
    <citation type="submission" date="2017-06" db="EMBL/GenBank/DDBJ databases">
        <authorList>
            <consortium name="Pathogen Informatics"/>
        </authorList>
    </citation>
    <scope>NUCLEOTIDE SEQUENCE [LARGE SCALE GENOMIC DNA]</scope>
    <source>
        <strain evidence="2 3">NCTC13839</strain>
    </source>
</reference>
<feature type="transmembrane region" description="Helical" evidence="1">
    <location>
        <begin position="203"/>
        <end position="228"/>
    </location>
</feature>
<dbReference type="Pfam" id="PF07907">
    <property type="entry name" value="YibE_F"/>
    <property type="match status" value="1"/>
</dbReference>